<gene>
    <name evidence="1" type="ORF">DDE19_26930</name>
</gene>
<dbReference type="Proteomes" id="UP000278981">
    <property type="component" value="Unassembled WGS sequence"/>
</dbReference>
<protein>
    <recommendedName>
        <fullName evidence="3">LigA protein</fullName>
    </recommendedName>
</protein>
<evidence type="ECO:0000313" key="1">
    <source>
        <dbReference type="EMBL" id="RQX13025.1"/>
    </source>
</evidence>
<evidence type="ECO:0000313" key="2">
    <source>
        <dbReference type="Proteomes" id="UP000278981"/>
    </source>
</evidence>
<dbReference type="RefSeq" id="WP_124822080.1">
    <property type="nucleotide sequence ID" value="NZ_QDGB01000333.1"/>
</dbReference>
<proteinExistence type="predicted"/>
<organism evidence="1 2">
    <name type="scientific">Micromonospora ureilytica</name>
    <dbReference type="NCBI Taxonomy" id="709868"/>
    <lineage>
        <taxon>Bacteria</taxon>
        <taxon>Bacillati</taxon>
        <taxon>Actinomycetota</taxon>
        <taxon>Actinomycetes</taxon>
        <taxon>Micromonosporales</taxon>
        <taxon>Micromonosporaceae</taxon>
        <taxon>Micromonospora</taxon>
    </lineage>
</organism>
<dbReference type="AlphaFoldDB" id="A0A3N9XIX5"/>
<accession>A0A3N9XIX5</accession>
<name>A0A3N9XIX5_9ACTN</name>
<sequence>MGKLGQPTGETVMIRDWFSVPRVSAENRAAVYGVRTQDPRVEFVALTVRYWIDAHATRSMTRDRVLQAMTGRISADNVWDLVAMLARLGLAEAFFDLAASDVDTDGAFRRFLLGLDPALLDAMRHYAAWNGINPKLFLDGFLVGVGESFATVVVDLGKLVQLVGRLQQEQLTTLIVLTVDPRAGLQRLAEQATVVREALAGVVAALDPSTVPERLLTLWRGWAAEFGRHLEELDPFAAGRLLGRIAGDLFQVLTGLVHLVRLLGGVAVRAAIRYVPLLIVGAREAAAEVRLLTTQIAALLVAIGRAALLATPQVGLAVLRTLFPPKVLDALFRQGRTLLVDAELTLTVFNQAAHAEAFAGAGAGARLSALISADGKPVLMACMSETVSSAGRSASRAELNQALDEIIKRVEDLRELKPPKTPRDIRAAAVRAAIARQLEQRLTTVFNRALQTAAYEEFRALRKAGQAQPWRLGQQVHRRMAAETAQLVARSPGLQPFAEKSLATVVEAVRAANPELAAALRGSDAVLRQTVAQLLLSHPDRDLLLRLVGFTRSPSAAGAEKALAAHLAERFGWKASTTVGELRSDLLLVDSEAARVTNVDWTASTKLERFEKTWGTVADDLGEAFDGRWEAIADAYQRARKGGVPAEVVAGLEELTAHAVRETVVRQAALSQLFPGFFVTSHEMTYQGLQTLFKLPL</sequence>
<evidence type="ECO:0008006" key="3">
    <source>
        <dbReference type="Google" id="ProtNLM"/>
    </source>
</evidence>
<dbReference type="OrthoDB" id="3309914at2"/>
<dbReference type="EMBL" id="QDGB01000333">
    <property type="protein sequence ID" value="RQX13025.1"/>
    <property type="molecule type" value="Genomic_DNA"/>
</dbReference>
<reference evidence="1 2" key="1">
    <citation type="submission" date="2018-04" db="EMBL/GenBank/DDBJ databases">
        <title>Micromonosporas from Atacama Desert.</title>
        <authorList>
            <person name="Carro L."/>
            <person name="Klenk H.-P."/>
            <person name="Goodfellow M."/>
        </authorList>
    </citation>
    <scope>NUCLEOTIDE SEQUENCE [LARGE SCALE GENOMIC DNA]</scope>
    <source>
        <strain evidence="1 2">LB19</strain>
    </source>
</reference>
<comment type="caution">
    <text evidence="1">The sequence shown here is derived from an EMBL/GenBank/DDBJ whole genome shotgun (WGS) entry which is preliminary data.</text>
</comment>